<protein>
    <recommendedName>
        <fullName evidence="3">CCHC-type domain-containing protein</fullName>
    </recommendedName>
</protein>
<feature type="compositionally biased region" description="Low complexity" evidence="2">
    <location>
        <begin position="83"/>
        <end position="102"/>
    </location>
</feature>
<dbReference type="PROSITE" id="PS50158">
    <property type="entry name" value="ZF_CCHC"/>
    <property type="match status" value="1"/>
</dbReference>
<keyword evidence="1" id="KW-0479">Metal-binding</keyword>
<proteinExistence type="predicted"/>
<organism evidence="4 5">
    <name type="scientific">Apostasia shenzhenica</name>
    <dbReference type="NCBI Taxonomy" id="1088818"/>
    <lineage>
        <taxon>Eukaryota</taxon>
        <taxon>Viridiplantae</taxon>
        <taxon>Streptophyta</taxon>
        <taxon>Embryophyta</taxon>
        <taxon>Tracheophyta</taxon>
        <taxon>Spermatophyta</taxon>
        <taxon>Magnoliopsida</taxon>
        <taxon>Liliopsida</taxon>
        <taxon>Asparagales</taxon>
        <taxon>Orchidaceae</taxon>
        <taxon>Apostasioideae</taxon>
        <taxon>Apostasia</taxon>
    </lineage>
</organism>
<keyword evidence="5" id="KW-1185">Reference proteome</keyword>
<evidence type="ECO:0000313" key="5">
    <source>
        <dbReference type="Proteomes" id="UP000236161"/>
    </source>
</evidence>
<dbReference type="Proteomes" id="UP000236161">
    <property type="component" value="Unassembled WGS sequence"/>
</dbReference>
<dbReference type="InterPro" id="IPR036875">
    <property type="entry name" value="Znf_CCHC_sf"/>
</dbReference>
<accession>A0A2I0A6D0</accession>
<evidence type="ECO:0000256" key="1">
    <source>
        <dbReference type="PROSITE-ProRule" id="PRU00047"/>
    </source>
</evidence>
<evidence type="ECO:0000259" key="3">
    <source>
        <dbReference type="PROSITE" id="PS50158"/>
    </source>
</evidence>
<sequence length="192" mass="20261">MSVPEYEAKFAALSRYAPQLVSTEEDKCDLFLHGLRDNIRTLVIPQQLKSYSSLVETATLVEQNEQVMQARRDAITNKRKGMTSKQSGGSSSKKTNFSGSSNYKAAGRSSGNSKPKCQQCGRWHFGICRADGKTCFTCGEQDHFARSCPKGSIGGASVSTSIASVPAGRGGGTSAMPSQGRGPTAPSGGRGG</sequence>
<evidence type="ECO:0000256" key="2">
    <source>
        <dbReference type="SAM" id="MobiDB-lite"/>
    </source>
</evidence>
<evidence type="ECO:0000313" key="4">
    <source>
        <dbReference type="EMBL" id="PKA51096.1"/>
    </source>
</evidence>
<feature type="region of interest" description="Disordered" evidence="2">
    <location>
        <begin position="151"/>
        <end position="192"/>
    </location>
</feature>
<dbReference type="OrthoDB" id="1744647at2759"/>
<dbReference type="SUPFAM" id="SSF57756">
    <property type="entry name" value="Retrovirus zinc finger-like domains"/>
    <property type="match status" value="1"/>
</dbReference>
<gene>
    <name evidence="4" type="ORF">AXF42_Ash010536</name>
</gene>
<feature type="region of interest" description="Disordered" evidence="2">
    <location>
        <begin position="75"/>
        <end position="115"/>
    </location>
</feature>
<dbReference type="PANTHER" id="PTHR34482">
    <property type="entry name" value="DNA DAMAGE-INDUCIBLE PROTEIN 1-LIKE"/>
    <property type="match status" value="1"/>
</dbReference>
<dbReference type="SMART" id="SM00343">
    <property type="entry name" value="ZnF_C2HC"/>
    <property type="match status" value="1"/>
</dbReference>
<keyword evidence="1" id="KW-0862">Zinc</keyword>
<name>A0A2I0A6D0_9ASPA</name>
<keyword evidence="1" id="KW-0863">Zinc-finger</keyword>
<dbReference type="GO" id="GO:0003676">
    <property type="term" value="F:nucleic acid binding"/>
    <property type="evidence" value="ECO:0007669"/>
    <property type="project" value="InterPro"/>
</dbReference>
<dbReference type="AlphaFoldDB" id="A0A2I0A6D0"/>
<dbReference type="Pfam" id="PF00098">
    <property type="entry name" value="zf-CCHC"/>
    <property type="match status" value="1"/>
</dbReference>
<dbReference type="Gene3D" id="4.10.60.10">
    <property type="entry name" value="Zinc finger, CCHC-type"/>
    <property type="match status" value="1"/>
</dbReference>
<dbReference type="GO" id="GO:0008270">
    <property type="term" value="F:zinc ion binding"/>
    <property type="evidence" value="ECO:0007669"/>
    <property type="project" value="UniProtKB-KW"/>
</dbReference>
<dbReference type="InterPro" id="IPR001878">
    <property type="entry name" value="Znf_CCHC"/>
</dbReference>
<feature type="domain" description="CCHC-type" evidence="3">
    <location>
        <begin position="135"/>
        <end position="150"/>
    </location>
</feature>
<dbReference type="EMBL" id="KZ452014">
    <property type="protein sequence ID" value="PKA51096.1"/>
    <property type="molecule type" value="Genomic_DNA"/>
</dbReference>
<reference evidence="4 5" key="1">
    <citation type="journal article" date="2017" name="Nature">
        <title>The Apostasia genome and the evolution of orchids.</title>
        <authorList>
            <person name="Zhang G.Q."/>
            <person name="Liu K.W."/>
            <person name="Li Z."/>
            <person name="Lohaus R."/>
            <person name="Hsiao Y.Y."/>
            <person name="Niu S.C."/>
            <person name="Wang J.Y."/>
            <person name="Lin Y.C."/>
            <person name="Xu Q."/>
            <person name="Chen L.J."/>
            <person name="Yoshida K."/>
            <person name="Fujiwara S."/>
            <person name="Wang Z.W."/>
            <person name="Zhang Y.Q."/>
            <person name="Mitsuda N."/>
            <person name="Wang M."/>
            <person name="Liu G.H."/>
            <person name="Pecoraro L."/>
            <person name="Huang H.X."/>
            <person name="Xiao X.J."/>
            <person name="Lin M."/>
            <person name="Wu X.Y."/>
            <person name="Wu W.L."/>
            <person name="Chen Y.Y."/>
            <person name="Chang S.B."/>
            <person name="Sakamoto S."/>
            <person name="Ohme-Takagi M."/>
            <person name="Yagi M."/>
            <person name="Zeng S.J."/>
            <person name="Shen C.Y."/>
            <person name="Yeh C.M."/>
            <person name="Luo Y.B."/>
            <person name="Tsai W.C."/>
            <person name="Van de Peer Y."/>
            <person name="Liu Z.J."/>
        </authorList>
    </citation>
    <scope>NUCLEOTIDE SEQUENCE [LARGE SCALE GENOMIC DNA]</scope>
    <source>
        <strain evidence="5">cv. Shenzhen</strain>
        <tissue evidence="4">Stem</tissue>
    </source>
</reference>
<dbReference type="PANTHER" id="PTHR34482:SF49">
    <property type="entry name" value="RETROTRANSPOSON GAG DOMAIN-CONTAINING PROTEIN"/>
    <property type="match status" value="1"/>
</dbReference>